<evidence type="ECO:0000259" key="9">
    <source>
        <dbReference type="PROSITE" id="PS50850"/>
    </source>
</evidence>
<feature type="transmembrane region" description="Helical" evidence="8">
    <location>
        <begin position="230"/>
        <end position="253"/>
    </location>
</feature>
<feature type="transmembrane region" description="Helical" evidence="8">
    <location>
        <begin position="200"/>
        <end position="224"/>
    </location>
</feature>
<evidence type="ECO:0000256" key="4">
    <source>
        <dbReference type="ARBA" id="ARBA00022519"/>
    </source>
</evidence>
<dbReference type="PIRSF" id="PIRSF004925">
    <property type="entry name" value="HcaT"/>
    <property type="match status" value="1"/>
</dbReference>
<keyword evidence="7 8" id="KW-0472">Membrane</keyword>
<feature type="transmembrane region" description="Helical" evidence="8">
    <location>
        <begin position="328"/>
        <end position="346"/>
    </location>
</feature>
<keyword evidence="11" id="KW-1185">Reference proteome</keyword>
<dbReference type="EMBL" id="SIRE01000004">
    <property type="protein sequence ID" value="TBL80676.1"/>
    <property type="molecule type" value="Genomic_DNA"/>
</dbReference>
<dbReference type="InterPro" id="IPR020846">
    <property type="entry name" value="MFS_dom"/>
</dbReference>
<sequence>MSKTMGYTSLFYALIYMSTGAFFSYISLYFTEIGLGNLQIGILTSIGAVIGLVAQPLWGIISDRSPYKNRVLVICTLMSALSVWLVQLSGSGFWLILLGMSVFSFFQVAINPLSDAITLELSSKGIVKFSGVRTFGSVGYAIMTGVAGWIFARDIHSIFLVTSLVMLAAFANTFLLPKVEGHQSGRKKVKLVELFKDRTLMALYIYTFICSTTLGFFFSFHAIYSQQQGISMEVIGLGLAIGSFSQFPFMLFFDRIFRRFGMINILLFSGLIHVVRWLLYATALTPQTVLVMWVIHGGTYILFYLCLAEYVNQYVMKELKASGQMMNAVTLLGISKIFGAVLGGWYASKLGFASAFGLCAILSAAAVAGFWWATRYTGLFKELQTGWKKEQPQQNISLKG</sequence>
<keyword evidence="6 8" id="KW-1133">Transmembrane helix</keyword>
<feature type="domain" description="Major facilitator superfamily (MFS) profile" evidence="9">
    <location>
        <begin position="1"/>
        <end position="180"/>
    </location>
</feature>
<dbReference type="RefSeq" id="WP_131012277.1">
    <property type="nucleotide sequence ID" value="NZ_SIRE01000004.1"/>
</dbReference>
<dbReference type="AlphaFoldDB" id="A0A4Q9DWA6"/>
<evidence type="ECO:0000256" key="3">
    <source>
        <dbReference type="ARBA" id="ARBA00022475"/>
    </source>
</evidence>
<dbReference type="OrthoDB" id="1650886at2"/>
<feature type="transmembrane region" description="Helical" evidence="8">
    <location>
        <begin position="134"/>
        <end position="152"/>
    </location>
</feature>
<evidence type="ECO:0000256" key="2">
    <source>
        <dbReference type="ARBA" id="ARBA00022448"/>
    </source>
</evidence>
<name>A0A4Q9DWA6_9BACL</name>
<evidence type="ECO:0000256" key="8">
    <source>
        <dbReference type="SAM" id="Phobius"/>
    </source>
</evidence>
<evidence type="ECO:0000256" key="1">
    <source>
        <dbReference type="ARBA" id="ARBA00004429"/>
    </source>
</evidence>
<evidence type="ECO:0000313" key="11">
    <source>
        <dbReference type="Proteomes" id="UP000293142"/>
    </source>
</evidence>
<proteinExistence type="predicted"/>
<feature type="transmembrane region" description="Helical" evidence="8">
    <location>
        <begin position="93"/>
        <end position="113"/>
    </location>
</feature>
<dbReference type="PANTHER" id="PTHR23522:SF10">
    <property type="entry name" value="3-PHENYLPROPIONIC ACID TRANSPORTER-RELATED"/>
    <property type="match status" value="1"/>
</dbReference>
<gene>
    <name evidence="10" type="ORF">EYB31_05465</name>
</gene>
<dbReference type="GO" id="GO:0005886">
    <property type="term" value="C:plasma membrane"/>
    <property type="evidence" value="ECO:0007669"/>
    <property type="project" value="UniProtKB-SubCell"/>
</dbReference>
<comment type="caution">
    <text evidence="10">The sequence shown here is derived from an EMBL/GenBank/DDBJ whole genome shotgun (WGS) entry which is preliminary data.</text>
</comment>
<keyword evidence="5 8" id="KW-0812">Transmembrane</keyword>
<dbReference type="PANTHER" id="PTHR23522">
    <property type="entry name" value="BLL5896 PROTEIN"/>
    <property type="match status" value="1"/>
</dbReference>
<dbReference type="Proteomes" id="UP000293142">
    <property type="component" value="Unassembled WGS sequence"/>
</dbReference>
<dbReference type="Gene3D" id="1.20.1250.20">
    <property type="entry name" value="MFS general substrate transporter like domains"/>
    <property type="match status" value="2"/>
</dbReference>
<protein>
    <submittedName>
        <fullName evidence="10">MFS transporter</fullName>
    </submittedName>
</protein>
<dbReference type="GO" id="GO:0022857">
    <property type="term" value="F:transmembrane transporter activity"/>
    <property type="evidence" value="ECO:0007669"/>
    <property type="project" value="InterPro"/>
</dbReference>
<dbReference type="InterPro" id="IPR024989">
    <property type="entry name" value="MFS_assoc_dom"/>
</dbReference>
<dbReference type="SUPFAM" id="SSF103473">
    <property type="entry name" value="MFS general substrate transporter"/>
    <property type="match status" value="1"/>
</dbReference>
<feature type="transmembrane region" description="Helical" evidence="8">
    <location>
        <begin position="158"/>
        <end position="179"/>
    </location>
</feature>
<keyword evidence="3" id="KW-1003">Cell membrane</keyword>
<evidence type="ECO:0000313" key="10">
    <source>
        <dbReference type="EMBL" id="TBL80676.1"/>
    </source>
</evidence>
<comment type="subcellular location">
    <subcellularLocation>
        <location evidence="1">Cell inner membrane</location>
        <topology evidence="1">Multi-pass membrane protein</topology>
    </subcellularLocation>
</comment>
<evidence type="ECO:0000256" key="7">
    <source>
        <dbReference type="ARBA" id="ARBA00023136"/>
    </source>
</evidence>
<feature type="transmembrane region" description="Helical" evidence="8">
    <location>
        <begin position="70"/>
        <end position="87"/>
    </location>
</feature>
<dbReference type="InterPro" id="IPR036259">
    <property type="entry name" value="MFS_trans_sf"/>
</dbReference>
<dbReference type="PROSITE" id="PS50850">
    <property type="entry name" value="MFS"/>
    <property type="match status" value="1"/>
</dbReference>
<dbReference type="Pfam" id="PF12832">
    <property type="entry name" value="MFS_1_like"/>
    <property type="match status" value="1"/>
</dbReference>
<reference evidence="10 11" key="1">
    <citation type="submission" date="2019-02" db="EMBL/GenBank/DDBJ databases">
        <title>Paenibacillus sp. nov., isolated from surface-sterilized tissue of Thalictrum simplex L.</title>
        <authorList>
            <person name="Tuo L."/>
        </authorList>
    </citation>
    <scope>NUCLEOTIDE SEQUENCE [LARGE SCALE GENOMIC DNA]</scope>
    <source>
        <strain evidence="10 11">N2SHLJ1</strain>
    </source>
</reference>
<feature type="transmembrane region" description="Helical" evidence="8">
    <location>
        <begin position="265"/>
        <end position="283"/>
    </location>
</feature>
<keyword evidence="2" id="KW-0813">Transport</keyword>
<accession>A0A4Q9DWA6</accession>
<feature type="transmembrane region" description="Helical" evidence="8">
    <location>
        <begin position="38"/>
        <end position="58"/>
    </location>
</feature>
<feature type="transmembrane region" description="Helical" evidence="8">
    <location>
        <begin position="7"/>
        <end position="26"/>
    </location>
</feature>
<dbReference type="InterPro" id="IPR026032">
    <property type="entry name" value="HcaT-like"/>
</dbReference>
<organism evidence="10 11">
    <name type="scientific">Paenibacillus thalictri</name>
    <dbReference type="NCBI Taxonomy" id="2527873"/>
    <lineage>
        <taxon>Bacteria</taxon>
        <taxon>Bacillati</taxon>
        <taxon>Bacillota</taxon>
        <taxon>Bacilli</taxon>
        <taxon>Bacillales</taxon>
        <taxon>Paenibacillaceae</taxon>
        <taxon>Paenibacillus</taxon>
    </lineage>
</organism>
<feature type="transmembrane region" description="Helical" evidence="8">
    <location>
        <begin position="352"/>
        <end position="373"/>
    </location>
</feature>
<evidence type="ECO:0000256" key="5">
    <source>
        <dbReference type="ARBA" id="ARBA00022692"/>
    </source>
</evidence>
<feature type="transmembrane region" description="Helical" evidence="8">
    <location>
        <begin position="289"/>
        <end position="307"/>
    </location>
</feature>
<evidence type="ECO:0000256" key="6">
    <source>
        <dbReference type="ARBA" id="ARBA00022989"/>
    </source>
</evidence>
<keyword evidence="4" id="KW-0997">Cell inner membrane</keyword>